<proteinExistence type="predicted"/>
<dbReference type="AlphaFoldDB" id="A0A6B1DWJ7"/>
<sequence length="315" mass="36448">MDLLLNDLSIHGQFQHLSLFRDALERIMLMRNAARRFGRDLYTQRVDVNRSVNPATTVFHAIQQFPSNEKRAILSWLQQRGPFWEDGLVQFSDDNFAYNGIDVTGTALAETAHSVVTGLDRRLVSLTPSSWEHSPLIVDWIGDSVTDVTVANYWILSELETALQQAEPSLESWIQLEEVVRHRCQEISFTSDCFNDLEARPFSKSAAERIRDRLSVLDQIMSLTDHDGRRTSEGQWLYEEHFKGDRARFSDSSRTEKRKFRQQLTFDHPKIPGKRLVCGFHGKVNNPPYRIHFTWPVPVGGRLYVVYVGWKLTIR</sequence>
<comment type="caution">
    <text evidence="1">The sequence shown here is derived from an EMBL/GenBank/DDBJ whole genome shotgun (WGS) entry which is preliminary data.</text>
</comment>
<evidence type="ECO:0000313" key="1">
    <source>
        <dbReference type="EMBL" id="MYD91366.1"/>
    </source>
</evidence>
<reference evidence="1" key="1">
    <citation type="submission" date="2019-09" db="EMBL/GenBank/DDBJ databases">
        <title>Characterisation of the sponge microbiome using genome-centric metagenomics.</title>
        <authorList>
            <person name="Engelberts J.P."/>
            <person name="Robbins S.J."/>
            <person name="De Goeij J.M."/>
            <person name="Aranda M."/>
            <person name="Bell S.C."/>
            <person name="Webster N.S."/>
        </authorList>
    </citation>
    <scope>NUCLEOTIDE SEQUENCE</scope>
    <source>
        <strain evidence="1">SB0662_bin_9</strain>
    </source>
</reference>
<name>A0A6B1DWJ7_9CHLR</name>
<gene>
    <name evidence="1" type="ORF">F4Y08_13690</name>
</gene>
<dbReference type="EMBL" id="VXPY01000094">
    <property type="protein sequence ID" value="MYD91366.1"/>
    <property type="molecule type" value="Genomic_DNA"/>
</dbReference>
<accession>A0A6B1DWJ7</accession>
<organism evidence="1">
    <name type="scientific">Caldilineaceae bacterium SB0662_bin_9</name>
    <dbReference type="NCBI Taxonomy" id="2605258"/>
    <lineage>
        <taxon>Bacteria</taxon>
        <taxon>Bacillati</taxon>
        <taxon>Chloroflexota</taxon>
        <taxon>Caldilineae</taxon>
        <taxon>Caldilineales</taxon>
        <taxon>Caldilineaceae</taxon>
    </lineage>
</organism>
<protein>
    <submittedName>
        <fullName evidence="1">Uncharacterized protein</fullName>
    </submittedName>
</protein>